<name>A0AAU9TEE0_EUPED</name>
<protein>
    <submittedName>
        <fullName evidence="2">Uncharacterized protein</fullName>
    </submittedName>
</protein>
<keyword evidence="3" id="KW-1185">Reference proteome</keyword>
<evidence type="ECO:0000313" key="2">
    <source>
        <dbReference type="EMBL" id="CAH2084468.1"/>
    </source>
</evidence>
<dbReference type="Proteomes" id="UP001153954">
    <property type="component" value="Unassembled WGS sequence"/>
</dbReference>
<feature type="region of interest" description="Disordered" evidence="1">
    <location>
        <begin position="49"/>
        <end position="216"/>
    </location>
</feature>
<feature type="compositionally biased region" description="Polar residues" evidence="1">
    <location>
        <begin position="127"/>
        <end position="138"/>
    </location>
</feature>
<organism evidence="2 3">
    <name type="scientific">Euphydryas editha</name>
    <name type="common">Edith's checkerspot</name>
    <dbReference type="NCBI Taxonomy" id="104508"/>
    <lineage>
        <taxon>Eukaryota</taxon>
        <taxon>Metazoa</taxon>
        <taxon>Ecdysozoa</taxon>
        <taxon>Arthropoda</taxon>
        <taxon>Hexapoda</taxon>
        <taxon>Insecta</taxon>
        <taxon>Pterygota</taxon>
        <taxon>Neoptera</taxon>
        <taxon>Endopterygota</taxon>
        <taxon>Lepidoptera</taxon>
        <taxon>Glossata</taxon>
        <taxon>Ditrysia</taxon>
        <taxon>Papilionoidea</taxon>
        <taxon>Nymphalidae</taxon>
        <taxon>Nymphalinae</taxon>
        <taxon>Euphydryas</taxon>
    </lineage>
</organism>
<sequence>MECVLTTLSLQRESGGAQRLKAGERARAASILQRALRAEQSGANCLQLTEEHPDGLDLSLYTDESQLEKKSRKRNSSKSSPRTPTDANETANEEVSPSKKSRTTPKRSPKSVRKSKSTPKTQKRKSSGSTPIVATSSKVGIVRRIYRNTATALTEKAKAKTPPKRTPIKETKVETPPTTPSRKGRRAAKENKPSPVVPTPSTSTGKTGRTRRPIKK</sequence>
<feature type="compositionally biased region" description="Polar residues" evidence="1">
    <location>
        <begin position="81"/>
        <end position="95"/>
    </location>
</feature>
<gene>
    <name evidence="2" type="ORF">EEDITHA_LOCUS1027</name>
</gene>
<reference evidence="2" key="1">
    <citation type="submission" date="2022-03" db="EMBL/GenBank/DDBJ databases">
        <authorList>
            <person name="Tunstrom K."/>
        </authorList>
    </citation>
    <scope>NUCLEOTIDE SEQUENCE</scope>
</reference>
<proteinExistence type="predicted"/>
<dbReference type="EMBL" id="CAKOGL010000003">
    <property type="protein sequence ID" value="CAH2084468.1"/>
    <property type="molecule type" value="Genomic_DNA"/>
</dbReference>
<evidence type="ECO:0000313" key="3">
    <source>
        <dbReference type="Proteomes" id="UP001153954"/>
    </source>
</evidence>
<comment type="caution">
    <text evidence="2">The sequence shown here is derived from an EMBL/GenBank/DDBJ whole genome shotgun (WGS) entry which is preliminary data.</text>
</comment>
<accession>A0AAU9TEE0</accession>
<evidence type="ECO:0000256" key="1">
    <source>
        <dbReference type="SAM" id="MobiDB-lite"/>
    </source>
</evidence>
<feature type="compositionally biased region" description="Basic residues" evidence="1">
    <location>
        <begin position="99"/>
        <end position="126"/>
    </location>
</feature>
<dbReference type="AlphaFoldDB" id="A0AAU9TEE0"/>